<feature type="active site" evidence="10">
    <location>
        <position position="271"/>
    </location>
</feature>
<evidence type="ECO:0000256" key="10">
    <source>
        <dbReference type="PIRSR" id="PIRSR601461-1"/>
    </source>
</evidence>
<comment type="similarity">
    <text evidence="2 11">Belongs to the peptidase A1 family.</text>
</comment>
<keyword evidence="8" id="KW-0865">Zymogen</keyword>
<evidence type="ECO:0000256" key="8">
    <source>
        <dbReference type="ARBA" id="ARBA00023145"/>
    </source>
</evidence>
<dbReference type="InterPro" id="IPR001461">
    <property type="entry name" value="Aspartic_peptidase_A1"/>
</dbReference>
<dbReference type="InterPro" id="IPR033121">
    <property type="entry name" value="PEPTIDASE_A1"/>
</dbReference>
<comment type="caution">
    <text evidence="13">The sequence shown here is derived from an EMBL/GenBank/DDBJ whole genome shotgun (WGS) entry which is preliminary data.</text>
</comment>
<dbReference type="PANTHER" id="PTHR47966">
    <property type="entry name" value="BETA-SITE APP-CLEAVING ENZYME, ISOFORM A-RELATED"/>
    <property type="match status" value="1"/>
</dbReference>
<keyword evidence="9" id="KW-1015">Disulfide bond</keyword>
<evidence type="ECO:0000313" key="14">
    <source>
        <dbReference type="Proteomes" id="UP000749646"/>
    </source>
</evidence>
<reference evidence="13" key="1">
    <citation type="journal article" date="2020" name="Fungal Divers.">
        <title>Resolving the Mortierellaceae phylogeny through synthesis of multi-gene phylogenetics and phylogenomics.</title>
        <authorList>
            <person name="Vandepol N."/>
            <person name="Liber J."/>
            <person name="Desiro A."/>
            <person name="Na H."/>
            <person name="Kennedy M."/>
            <person name="Barry K."/>
            <person name="Grigoriev I.V."/>
            <person name="Miller A.N."/>
            <person name="O'Donnell K."/>
            <person name="Stajich J.E."/>
            <person name="Bonito G."/>
        </authorList>
    </citation>
    <scope>NUCLEOTIDE SEQUENCE</scope>
    <source>
        <strain evidence="13">MES-2147</strain>
    </source>
</reference>
<gene>
    <name evidence="13" type="ORF">BGZ65_006478</name>
</gene>
<keyword evidence="4 11" id="KW-0645">Protease</keyword>
<evidence type="ECO:0000313" key="13">
    <source>
        <dbReference type="EMBL" id="KAF9940635.1"/>
    </source>
</evidence>
<evidence type="ECO:0000256" key="11">
    <source>
        <dbReference type="RuleBase" id="RU000454"/>
    </source>
</evidence>
<accession>A0A9P6LU39</accession>
<dbReference type="Gene3D" id="2.40.70.10">
    <property type="entry name" value="Acid Proteases"/>
    <property type="match status" value="2"/>
</dbReference>
<keyword evidence="6 11" id="KW-0064">Aspartyl protease</keyword>
<dbReference type="SUPFAM" id="SSF50630">
    <property type="entry name" value="Acid proteases"/>
    <property type="match status" value="1"/>
</dbReference>
<proteinExistence type="inferred from homology"/>
<name>A0A9P6LU39_9FUNG</name>
<feature type="domain" description="Peptidase A1" evidence="12">
    <location>
        <begin position="74"/>
        <end position="381"/>
    </location>
</feature>
<dbReference type="EC" id="3.4.23.21" evidence="3"/>
<dbReference type="PRINTS" id="PR00792">
    <property type="entry name" value="PEPSIN"/>
</dbReference>
<keyword evidence="14" id="KW-1185">Reference proteome</keyword>
<dbReference type="InterPro" id="IPR034164">
    <property type="entry name" value="Pepsin-like_dom"/>
</dbReference>
<evidence type="ECO:0000259" key="12">
    <source>
        <dbReference type="PROSITE" id="PS51767"/>
    </source>
</evidence>
<keyword evidence="7 11" id="KW-0378">Hydrolase</keyword>
<dbReference type="InterPro" id="IPR021109">
    <property type="entry name" value="Peptidase_aspartic_dom_sf"/>
</dbReference>
<dbReference type="PANTHER" id="PTHR47966:SF1">
    <property type="entry name" value="ASPARTYL PROTEINASE"/>
    <property type="match status" value="1"/>
</dbReference>
<evidence type="ECO:0000256" key="6">
    <source>
        <dbReference type="ARBA" id="ARBA00022750"/>
    </source>
</evidence>
<evidence type="ECO:0000256" key="7">
    <source>
        <dbReference type="ARBA" id="ARBA00022801"/>
    </source>
</evidence>
<evidence type="ECO:0000256" key="3">
    <source>
        <dbReference type="ARBA" id="ARBA00013205"/>
    </source>
</evidence>
<evidence type="ECO:0000256" key="4">
    <source>
        <dbReference type="ARBA" id="ARBA00022670"/>
    </source>
</evidence>
<evidence type="ECO:0000256" key="5">
    <source>
        <dbReference type="ARBA" id="ARBA00022729"/>
    </source>
</evidence>
<dbReference type="GO" id="GO:0006508">
    <property type="term" value="P:proteolysis"/>
    <property type="evidence" value="ECO:0007669"/>
    <property type="project" value="UniProtKB-KW"/>
</dbReference>
<dbReference type="CDD" id="cd05471">
    <property type="entry name" value="pepsin_like"/>
    <property type="match status" value="1"/>
</dbReference>
<sequence length="415" mass="46417">MSDGKVFSLQLTYNPTYKHRTLESAKLASVKHASLHRKKKPGFLQRFKMDNTPTPNVSPPYVEKLTDVARDIQYYAEVEIGSDNQRMLLDFDTGSSDLWVPDSTCMTRRVTFNRATSTTFKPMKGKFQITYGDGSTVTGILGQDRINIAGLVIENQSIGLATIESTTFNNDVVDGILGLAYNSICSTPGTLTPMDNLIKQKLIESPCFSVWLGRSTEGGGGEYRFGGYDPERFEGEITWVPVTVKRYWQVKCDGLFFGDVDLEHKSDVIIDTGTTLVVVPTPVAQSIHAQIPGAMYDETHGWIVPNTPEVAALRGVQLVLNGVKFDVVMKDIMRERVHGKSGYVYSGITSNDRIPIWILGDVFIKENYCIFDVGKHRVGIAKCKPPIRTQPSIIQHLKDEIENIQKRRTRECLIL</sequence>
<evidence type="ECO:0000256" key="1">
    <source>
        <dbReference type="ARBA" id="ARBA00001130"/>
    </source>
</evidence>
<dbReference type="Proteomes" id="UP000749646">
    <property type="component" value="Unassembled WGS sequence"/>
</dbReference>
<evidence type="ECO:0000256" key="9">
    <source>
        <dbReference type="ARBA" id="ARBA00023157"/>
    </source>
</evidence>
<dbReference type="FunFam" id="2.40.70.10:FF:000115">
    <property type="entry name" value="Lysosomal aspartic protease"/>
    <property type="match status" value="1"/>
</dbReference>
<dbReference type="EMBL" id="JAAAHW010009451">
    <property type="protein sequence ID" value="KAF9940635.1"/>
    <property type="molecule type" value="Genomic_DNA"/>
</dbReference>
<dbReference type="PROSITE" id="PS51767">
    <property type="entry name" value="PEPTIDASE_A1"/>
    <property type="match status" value="1"/>
</dbReference>
<keyword evidence="5" id="KW-0732">Signal</keyword>
<dbReference type="Pfam" id="PF00026">
    <property type="entry name" value="Asp"/>
    <property type="match status" value="1"/>
</dbReference>
<dbReference type="AlphaFoldDB" id="A0A9P6LU39"/>
<organism evidence="13 14">
    <name type="scientific">Modicella reniformis</name>
    <dbReference type="NCBI Taxonomy" id="1440133"/>
    <lineage>
        <taxon>Eukaryota</taxon>
        <taxon>Fungi</taxon>
        <taxon>Fungi incertae sedis</taxon>
        <taxon>Mucoromycota</taxon>
        <taxon>Mortierellomycotina</taxon>
        <taxon>Mortierellomycetes</taxon>
        <taxon>Mortierellales</taxon>
        <taxon>Mortierellaceae</taxon>
        <taxon>Modicella</taxon>
    </lineage>
</organism>
<feature type="active site" evidence="10">
    <location>
        <position position="92"/>
    </location>
</feature>
<dbReference type="OrthoDB" id="2747330at2759"/>
<dbReference type="GO" id="GO:0004190">
    <property type="term" value="F:aspartic-type endopeptidase activity"/>
    <property type="evidence" value="ECO:0007669"/>
    <property type="project" value="UniProtKB-KW"/>
</dbReference>
<comment type="catalytic activity">
    <reaction evidence="1">
        <text>Hydrolysis of proteins with broad specificity similar to that of pepsin A, preferring hydrophobic residues at P1 and P1'. Clots milk and activates trypsinogen. Does not cleave 4-Gln-|-His-5, but does cleave 10-His-|-Leu-11 and 12-Val-|-Glu-13 in B chain of insulin.</text>
        <dbReference type="EC" id="3.4.23.21"/>
    </reaction>
</comment>
<protein>
    <recommendedName>
        <fullName evidence="3">rhizopuspepsin</fullName>
        <ecNumber evidence="3">3.4.23.21</ecNumber>
    </recommendedName>
</protein>
<evidence type="ECO:0000256" key="2">
    <source>
        <dbReference type="ARBA" id="ARBA00007447"/>
    </source>
</evidence>
<dbReference type="InterPro" id="IPR001969">
    <property type="entry name" value="Aspartic_peptidase_AS"/>
</dbReference>
<dbReference type="PROSITE" id="PS00141">
    <property type="entry name" value="ASP_PROTEASE"/>
    <property type="match status" value="2"/>
</dbReference>